<comment type="caution">
    <text evidence="1">The sequence shown here is derived from an EMBL/GenBank/DDBJ whole genome shotgun (WGS) entry which is preliminary data.</text>
</comment>
<reference evidence="1" key="1">
    <citation type="submission" date="2023-04" db="EMBL/GenBank/DDBJ databases">
        <title>Ambrosiozyma monospora NBRC 10751.</title>
        <authorList>
            <person name="Ichikawa N."/>
            <person name="Sato H."/>
            <person name="Tonouchi N."/>
        </authorList>
    </citation>
    <scope>NUCLEOTIDE SEQUENCE</scope>
    <source>
        <strain evidence="1">NBRC 10751</strain>
    </source>
</reference>
<evidence type="ECO:0000313" key="1">
    <source>
        <dbReference type="EMBL" id="GME84981.1"/>
    </source>
</evidence>
<organism evidence="1 2">
    <name type="scientific">Ambrosiozyma monospora</name>
    <name type="common">Yeast</name>
    <name type="synonym">Endomycopsis monosporus</name>
    <dbReference type="NCBI Taxonomy" id="43982"/>
    <lineage>
        <taxon>Eukaryota</taxon>
        <taxon>Fungi</taxon>
        <taxon>Dikarya</taxon>
        <taxon>Ascomycota</taxon>
        <taxon>Saccharomycotina</taxon>
        <taxon>Pichiomycetes</taxon>
        <taxon>Pichiales</taxon>
        <taxon>Pichiaceae</taxon>
        <taxon>Ambrosiozyma</taxon>
    </lineage>
</organism>
<dbReference type="Proteomes" id="UP001165064">
    <property type="component" value="Unassembled WGS sequence"/>
</dbReference>
<name>A0ACB5TB60_AMBMO</name>
<evidence type="ECO:0000313" key="2">
    <source>
        <dbReference type="Proteomes" id="UP001165064"/>
    </source>
</evidence>
<protein>
    <submittedName>
        <fullName evidence="1">Unnamed protein product</fullName>
    </submittedName>
</protein>
<dbReference type="EMBL" id="BSXS01005992">
    <property type="protein sequence ID" value="GME84981.1"/>
    <property type="molecule type" value="Genomic_DNA"/>
</dbReference>
<accession>A0ACB5TB60</accession>
<sequence length="325" mass="37235">MSKLPDFTSTEAITRFLRNKTTTPDQIYEVSSKLLSDDQNQIKIALPEKEKFILELICDRFSQRQYELFKVNGSMWNLLNQVWLKLSVSKMLRQTKDRIVCNVKWNDIIGSTLQEIVDDDELQSNEVLIEYLAAVLQLTLNEHKINNSNEQSITMIENLLELAISLSPSSSESTEATSRIISRLSSTIVSVYRLNNTKVTTYTKKQVTQFYVSCLPNLLQLIRLPSSTDALKDTVLYDILLSKTNIEEVEENLQFFIKKRNIQLIPSDSINSMFKLLIPKLSIGKLESIFKIVVEKFPQSTAPLLKELKTKARLSSCYSGHVEEL</sequence>
<proteinExistence type="predicted"/>
<keyword evidence="2" id="KW-1185">Reference proteome</keyword>
<gene>
    <name evidence="1" type="ORF">Amon02_000726000</name>
</gene>